<feature type="region of interest" description="Disordered" evidence="1">
    <location>
        <begin position="1"/>
        <end position="25"/>
    </location>
</feature>
<evidence type="ECO:0000313" key="2">
    <source>
        <dbReference type="EMBL" id="KAG6944659.1"/>
    </source>
</evidence>
<reference evidence="2" key="1">
    <citation type="submission" date="2021-01" db="EMBL/GenBank/DDBJ databases">
        <title>Phytophthora aleatoria, a newly-described species from Pinus radiata is distinct from Phytophthora cactorum isolates based on comparative genomics.</title>
        <authorList>
            <person name="Mcdougal R."/>
            <person name="Panda P."/>
            <person name="Williams N."/>
            <person name="Studholme D.J."/>
        </authorList>
    </citation>
    <scope>NUCLEOTIDE SEQUENCE</scope>
    <source>
        <strain evidence="2">NZFS 4037</strain>
    </source>
</reference>
<comment type="caution">
    <text evidence="2">The sequence shown here is derived from an EMBL/GenBank/DDBJ whole genome shotgun (WGS) entry which is preliminary data.</text>
</comment>
<evidence type="ECO:0000256" key="1">
    <source>
        <dbReference type="SAM" id="MobiDB-lite"/>
    </source>
</evidence>
<sequence length="165" mass="16836">MSTAKRLSKTNKANATTTTSTGSAQYTCKTEPQYVGAVRTSEAAPELAVLVPETGSNGGSLCGDVSDCGGMMVNGVDESDALRGASLDGVAENDDDVTAKDVREACISRRTQQAYRGSLRAIAKVETKKNEIPLYLGATGQIEPGTTAAPGGCDRGSPDGLGSTG</sequence>
<accession>A0A8J5IEQ3</accession>
<evidence type="ECO:0000313" key="3">
    <source>
        <dbReference type="Proteomes" id="UP000709295"/>
    </source>
</evidence>
<keyword evidence="3" id="KW-1185">Reference proteome</keyword>
<dbReference type="AlphaFoldDB" id="A0A8J5IEQ3"/>
<feature type="region of interest" description="Disordered" evidence="1">
    <location>
        <begin position="141"/>
        <end position="165"/>
    </location>
</feature>
<name>A0A8J5IEQ3_9STRA</name>
<protein>
    <submittedName>
        <fullName evidence="2">Uncharacterized protein</fullName>
    </submittedName>
</protein>
<feature type="compositionally biased region" description="Low complexity" evidence="1">
    <location>
        <begin position="10"/>
        <end position="21"/>
    </location>
</feature>
<organism evidence="2 3">
    <name type="scientific">Phytophthora aleatoria</name>
    <dbReference type="NCBI Taxonomy" id="2496075"/>
    <lineage>
        <taxon>Eukaryota</taxon>
        <taxon>Sar</taxon>
        <taxon>Stramenopiles</taxon>
        <taxon>Oomycota</taxon>
        <taxon>Peronosporomycetes</taxon>
        <taxon>Peronosporales</taxon>
        <taxon>Peronosporaceae</taxon>
        <taxon>Phytophthora</taxon>
    </lineage>
</organism>
<proteinExistence type="predicted"/>
<gene>
    <name evidence="2" type="ORF">JG688_00016965</name>
</gene>
<dbReference type="EMBL" id="JAENGY010002310">
    <property type="protein sequence ID" value="KAG6944659.1"/>
    <property type="molecule type" value="Genomic_DNA"/>
</dbReference>
<dbReference type="Proteomes" id="UP000709295">
    <property type="component" value="Unassembled WGS sequence"/>
</dbReference>